<dbReference type="Gramene" id="PNW70973">
    <property type="protein sequence ID" value="PNW70973"/>
    <property type="gene ID" value="CHLRE_17g741100v5"/>
</dbReference>
<gene>
    <name evidence="10" type="ORF">CHLRE_17g741100v5</name>
</gene>
<keyword evidence="7 8" id="KW-0539">Nucleus</keyword>
<feature type="compositionally biased region" description="Low complexity" evidence="9">
    <location>
        <begin position="327"/>
        <end position="344"/>
    </location>
</feature>
<feature type="compositionally biased region" description="Gly residues" evidence="9">
    <location>
        <begin position="235"/>
        <end position="251"/>
    </location>
</feature>
<dbReference type="KEGG" id="cre:CHLRE_17g741100v5"/>
<feature type="compositionally biased region" description="Low complexity" evidence="9">
    <location>
        <begin position="289"/>
        <end position="314"/>
    </location>
</feature>
<feature type="region of interest" description="Disordered" evidence="9">
    <location>
        <begin position="206"/>
        <end position="314"/>
    </location>
</feature>
<feature type="region of interest" description="Disordered" evidence="9">
    <location>
        <begin position="327"/>
        <end position="374"/>
    </location>
</feature>
<dbReference type="FunCoup" id="A0A2K3CRS2">
    <property type="interactions" value="1981"/>
</dbReference>
<dbReference type="ExpressionAtlas" id="A0A2K3CRS2">
    <property type="expression patterns" value="baseline and differential"/>
</dbReference>
<name>A0A2K3CRS2_CHLRE</name>
<dbReference type="STRING" id="3055.A0A2K3CRS2"/>
<feature type="binding site" evidence="8">
    <location>
        <position position="46"/>
    </location>
    <ligand>
        <name>Zn(2+)</name>
        <dbReference type="ChEBI" id="CHEBI:29105"/>
    </ligand>
</feature>
<feature type="compositionally biased region" description="Gly residues" evidence="9">
    <location>
        <begin position="217"/>
        <end position="227"/>
    </location>
</feature>
<reference evidence="10 11" key="1">
    <citation type="journal article" date="2007" name="Science">
        <title>The Chlamydomonas genome reveals the evolution of key animal and plant functions.</title>
        <authorList>
            <person name="Merchant S.S."/>
            <person name="Prochnik S.E."/>
            <person name="Vallon O."/>
            <person name="Harris E.H."/>
            <person name="Karpowicz S.J."/>
            <person name="Witman G.B."/>
            <person name="Terry A."/>
            <person name="Salamov A."/>
            <person name="Fritz-Laylin L.K."/>
            <person name="Marechal-Drouard L."/>
            <person name="Marshall W.F."/>
            <person name="Qu L.H."/>
            <person name="Nelson D.R."/>
            <person name="Sanderfoot A.A."/>
            <person name="Spalding M.H."/>
            <person name="Kapitonov V.V."/>
            <person name="Ren Q."/>
            <person name="Ferris P."/>
            <person name="Lindquist E."/>
            <person name="Shapiro H."/>
            <person name="Lucas S.M."/>
            <person name="Grimwood J."/>
            <person name="Schmutz J."/>
            <person name="Cardol P."/>
            <person name="Cerutti H."/>
            <person name="Chanfreau G."/>
            <person name="Chen C.L."/>
            <person name="Cognat V."/>
            <person name="Croft M.T."/>
            <person name="Dent R."/>
            <person name="Dutcher S."/>
            <person name="Fernandez E."/>
            <person name="Fukuzawa H."/>
            <person name="Gonzalez-Ballester D."/>
            <person name="Gonzalez-Halphen D."/>
            <person name="Hallmann A."/>
            <person name="Hanikenne M."/>
            <person name="Hippler M."/>
            <person name="Inwood W."/>
            <person name="Jabbari K."/>
            <person name="Kalanon M."/>
            <person name="Kuras R."/>
            <person name="Lefebvre P.A."/>
            <person name="Lemaire S.D."/>
            <person name="Lobanov A.V."/>
            <person name="Lohr M."/>
            <person name="Manuell A."/>
            <person name="Meier I."/>
            <person name="Mets L."/>
            <person name="Mittag M."/>
            <person name="Mittelmeier T."/>
            <person name="Moroney J.V."/>
            <person name="Moseley J."/>
            <person name="Napoli C."/>
            <person name="Nedelcu A.M."/>
            <person name="Niyogi K."/>
            <person name="Novoselov S.V."/>
            <person name="Paulsen I.T."/>
            <person name="Pazour G."/>
            <person name="Purton S."/>
            <person name="Ral J.P."/>
            <person name="Riano-Pachon D.M."/>
            <person name="Riekhof W."/>
            <person name="Rymarquis L."/>
            <person name="Schroda M."/>
            <person name="Stern D."/>
            <person name="Umen J."/>
            <person name="Willows R."/>
            <person name="Wilson N."/>
            <person name="Zimmer S.L."/>
            <person name="Allmer J."/>
            <person name="Balk J."/>
            <person name="Bisova K."/>
            <person name="Chen C.J."/>
            <person name="Elias M."/>
            <person name="Gendler K."/>
            <person name="Hauser C."/>
            <person name="Lamb M.R."/>
            <person name="Ledford H."/>
            <person name="Long J.C."/>
            <person name="Minagawa J."/>
            <person name="Page M.D."/>
            <person name="Pan J."/>
            <person name="Pootakham W."/>
            <person name="Roje S."/>
            <person name="Rose A."/>
            <person name="Stahlberg E."/>
            <person name="Terauchi A.M."/>
            <person name="Yang P."/>
            <person name="Ball S."/>
            <person name="Bowler C."/>
            <person name="Dieckmann C.L."/>
            <person name="Gladyshev V.N."/>
            <person name="Green P."/>
            <person name="Jorgensen R."/>
            <person name="Mayfield S."/>
            <person name="Mueller-Roeber B."/>
            <person name="Rajamani S."/>
            <person name="Sayre R.T."/>
            <person name="Brokstein P."/>
            <person name="Dubchak I."/>
            <person name="Goodstein D."/>
            <person name="Hornick L."/>
            <person name="Huang Y.W."/>
            <person name="Jhaveri J."/>
            <person name="Luo Y."/>
            <person name="Martinez D."/>
            <person name="Ngau W.C."/>
            <person name="Otillar B."/>
            <person name="Poliakov A."/>
            <person name="Porter A."/>
            <person name="Szajkowski L."/>
            <person name="Werner G."/>
            <person name="Zhou K."/>
            <person name="Grigoriev I.V."/>
            <person name="Rokhsar D.S."/>
            <person name="Grossman A.R."/>
        </authorList>
    </citation>
    <scope>NUCLEOTIDE SEQUENCE [LARGE SCALE GENOMIC DNA]</scope>
    <source>
        <strain evidence="11">CC-503</strain>
    </source>
</reference>
<sequence>MGERKVLNKYYPPDFDPAKLPRGKRRETNEMKVRMMLPMSVRCKTCGTFMYKGTKFNTRKEDVMGENYLGIQIFRFYYRCKKCSAEFCMKTDPKNADYVLEGGASRNYEPWRDEEATKAEAVKAREEEEMGNAMKALENRTLDSKREMDIMAALDEMKALNAQHAKVTTEQAIAALHVAAAQQHLDDEDAEDAAAFYQLRAQVATRRLSDSEEDSAGEGGGGAGGRPGPAASGRRAGGLAGGGGGSGGRGVGPSTSAAAGASAGAGGSGTAAAAELQTLDQMKAEAEAGGKPASGPAAGPAAAAGSAARSAPPAPALKPAIKVLVKPKPAAAATAKRPAEAEAGGSEGAKKAKAEEAPVGLGLLGQYSSDESDS</sequence>
<evidence type="ECO:0000256" key="5">
    <source>
        <dbReference type="ARBA" id="ARBA00022833"/>
    </source>
</evidence>
<keyword evidence="11" id="KW-1185">Reference proteome</keyword>
<dbReference type="HAMAP" id="MF_03226">
    <property type="entry name" value="YJU2"/>
    <property type="match status" value="1"/>
</dbReference>
<dbReference type="GO" id="GO:0000349">
    <property type="term" value="P:generation of catalytic spliceosome for first transesterification step"/>
    <property type="evidence" value="ECO:0007669"/>
    <property type="project" value="UniProtKB-UniRule"/>
</dbReference>
<accession>A0A2K3CRS2</accession>
<feature type="binding site" evidence="8">
    <location>
        <position position="83"/>
    </location>
    <ligand>
        <name>Zn(2+)</name>
        <dbReference type="ChEBI" id="CHEBI:29105"/>
    </ligand>
</feature>
<keyword evidence="5 8" id="KW-0862">Zinc</keyword>
<proteinExistence type="inferred from homology"/>
<dbReference type="AlphaFoldDB" id="A0A2K3CRS2"/>
<evidence type="ECO:0000256" key="9">
    <source>
        <dbReference type="SAM" id="MobiDB-lite"/>
    </source>
</evidence>
<dbReference type="Pfam" id="PF04502">
    <property type="entry name" value="Saf4_Yju2"/>
    <property type="match status" value="1"/>
</dbReference>
<protein>
    <recommendedName>
        <fullName evidence="8">Splicing factor YJU2</fullName>
    </recommendedName>
</protein>
<dbReference type="Proteomes" id="UP000006906">
    <property type="component" value="Chromosome 17"/>
</dbReference>
<comment type="subcellular location">
    <subcellularLocation>
        <location evidence="1 8">Nucleus</location>
    </subcellularLocation>
</comment>
<dbReference type="GeneID" id="5726653"/>
<dbReference type="InterPro" id="IPR007590">
    <property type="entry name" value="Saf4/Yju2"/>
</dbReference>
<comment type="similarity">
    <text evidence="8">Belongs to the CWC16 family. YJU2 subfamily.</text>
</comment>
<feature type="binding site" evidence="8">
    <location>
        <position position="80"/>
    </location>
    <ligand>
        <name>Zn(2+)</name>
        <dbReference type="ChEBI" id="CHEBI:29105"/>
    </ligand>
</feature>
<feature type="binding site" evidence="8">
    <location>
        <position position="43"/>
    </location>
    <ligand>
        <name>Zn(2+)</name>
        <dbReference type="ChEBI" id="CHEBI:29105"/>
    </ligand>
</feature>
<keyword evidence="6" id="KW-0508">mRNA splicing</keyword>
<dbReference type="EMBL" id="CM008978">
    <property type="protein sequence ID" value="PNW70973.1"/>
    <property type="molecule type" value="Genomic_DNA"/>
</dbReference>
<evidence type="ECO:0000313" key="10">
    <source>
        <dbReference type="EMBL" id="PNW70973.1"/>
    </source>
</evidence>
<feature type="compositionally biased region" description="Low complexity" evidence="9">
    <location>
        <begin position="252"/>
        <end position="262"/>
    </location>
</feature>
<dbReference type="OMA" id="QHAKVTT"/>
<dbReference type="GO" id="GO:0071006">
    <property type="term" value="C:U2-type catalytic step 1 spliceosome"/>
    <property type="evidence" value="ECO:0000318"/>
    <property type="project" value="GO_Central"/>
</dbReference>
<keyword evidence="2" id="KW-0507">mRNA processing</keyword>
<dbReference type="OrthoDB" id="674963at2759"/>
<dbReference type="PaxDb" id="3055-EDO97789"/>
<dbReference type="RefSeq" id="XP_001701087.2">
    <property type="nucleotide sequence ID" value="XM_001701035.2"/>
</dbReference>
<evidence type="ECO:0000256" key="1">
    <source>
        <dbReference type="ARBA" id="ARBA00004123"/>
    </source>
</evidence>
<comment type="function">
    <text evidence="8">Part of the spliceosome which catalyzes two sequential transesterification reactions, first the excision of the non-coding intron from pre-mRNA and then the ligation of the coding exons to form the mature mRNA. Plays a role in stabilizing the structure of the spliceosome catalytic core and docking of the branch helix into the active site, producing 5'-exon and lariat intron-3'-intermediates.</text>
</comment>
<keyword evidence="3 8" id="KW-0479">Metal-binding</keyword>
<dbReference type="GO" id="GO:0046872">
    <property type="term" value="F:metal ion binding"/>
    <property type="evidence" value="ECO:0007669"/>
    <property type="project" value="UniProtKB-KW"/>
</dbReference>
<comment type="subunit">
    <text evidence="8">Component of the spliceosome. Present in the activated B complex, the catalytically activated B* complex which catalyzes the branching, the catalytic step 1 C complex catalyzing the exon ligation, and the postcatalytic P complex containing the ligated exons (mRNA) and the excised lariat intron.</text>
</comment>
<keyword evidence="4 8" id="KW-0747">Spliceosome</keyword>
<evidence type="ECO:0000256" key="6">
    <source>
        <dbReference type="ARBA" id="ARBA00023187"/>
    </source>
</evidence>
<dbReference type="GO" id="GO:0008380">
    <property type="term" value="P:RNA splicing"/>
    <property type="evidence" value="ECO:0000318"/>
    <property type="project" value="GO_Central"/>
</dbReference>
<evidence type="ECO:0000256" key="3">
    <source>
        <dbReference type="ARBA" id="ARBA00022723"/>
    </source>
</evidence>
<evidence type="ECO:0000256" key="4">
    <source>
        <dbReference type="ARBA" id="ARBA00022728"/>
    </source>
</evidence>
<organism evidence="10 11">
    <name type="scientific">Chlamydomonas reinhardtii</name>
    <name type="common">Chlamydomonas smithii</name>
    <dbReference type="NCBI Taxonomy" id="3055"/>
    <lineage>
        <taxon>Eukaryota</taxon>
        <taxon>Viridiplantae</taxon>
        <taxon>Chlorophyta</taxon>
        <taxon>core chlorophytes</taxon>
        <taxon>Chlorophyceae</taxon>
        <taxon>CS clade</taxon>
        <taxon>Chlamydomonadales</taxon>
        <taxon>Chlamydomonadaceae</taxon>
        <taxon>Chlamydomonas</taxon>
    </lineage>
</organism>
<dbReference type="InParanoid" id="A0A2K3CRS2"/>
<dbReference type="PANTHER" id="PTHR12111:SF1">
    <property type="entry name" value="SPLICING FACTOR YJU2"/>
    <property type="match status" value="1"/>
</dbReference>
<evidence type="ECO:0000256" key="7">
    <source>
        <dbReference type="ARBA" id="ARBA00023242"/>
    </source>
</evidence>
<evidence type="ECO:0000256" key="2">
    <source>
        <dbReference type="ARBA" id="ARBA00022664"/>
    </source>
</evidence>
<dbReference type="InterPro" id="IPR043701">
    <property type="entry name" value="Yju2"/>
</dbReference>
<evidence type="ECO:0000313" key="11">
    <source>
        <dbReference type="Proteomes" id="UP000006906"/>
    </source>
</evidence>
<evidence type="ECO:0000256" key="8">
    <source>
        <dbReference type="HAMAP-Rule" id="MF_03226"/>
    </source>
</evidence>
<dbReference type="PANTHER" id="PTHR12111">
    <property type="entry name" value="SPLICING FACTOR YJU2"/>
    <property type="match status" value="1"/>
</dbReference>